<accession>A0A9P1C6J8</accession>
<protein>
    <submittedName>
        <fullName evidence="2">Uncharacterized protein</fullName>
    </submittedName>
</protein>
<reference evidence="3" key="2">
    <citation type="submission" date="2024-04" db="EMBL/GenBank/DDBJ databases">
        <authorList>
            <person name="Chen Y."/>
            <person name="Shah S."/>
            <person name="Dougan E. K."/>
            <person name="Thang M."/>
            <person name="Chan C."/>
        </authorList>
    </citation>
    <scope>NUCLEOTIDE SEQUENCE [LARGE SCALE GENOMIC DNA]</scope>
</reference>
<evidence type="ECO:0000313" key="4">
    <source>
        <dbReference type="Proteomes" id="UP001152797"/>
    </source>
</evidence>
<name>A0A9P1C6J8_9DINO</name>
<evidence type="ECO:0000313" key="2">
    <source>
        <dbReference type="EMBL" id="CAI3984716.1"/>
    </source>
</evidence>
<comment type="caution">
    <text evidence="2">The sequence shown here is derived from an EMBL/GenBank/DDBJ whole genome shotgun (WGS) entry which is preliminary data.</text>
</comment>
<feature type="compositionally biased region" description="Basic and acidic residues" evidence="1">
    <location>
        <begin position="543"/>
        <end position="552"/>
    </location>
</feature>
<dbReference type="AlphaFoldDB" id="A0A9P1C6J8"/>
<organism evidence="2">
    <name type="scientific">Cladocopium goreaui</name>
    <dbReference type="NCBI Taxonomy" id="2562237"/>
    <lineage>
        <taxon>Eukaryota</taxon>
        <taxon>Sar</taxon>
        <taxon>Alveolata</taxon>
        <taxon>Dinophyceae</taxon>
        <taxon>Suessiales</taxon>
        <taxon>Symbiodiniaceae</taxon>
        <taxon>Cladocopium</taxon>
    </lineage>
</organism>
<dbReference type="OrthoDB" id="434544at2759"/>
<dbReference type="EMBL" id="CAMXCT030000912">
    <property type="protein sequence ID" value="CAL4772028.1"/>
    <property type="molecule type" value="Genomic_DNA"/>
</dbReference>
<evidence type="ECO:0000313" key="3">
    <source>
        <dbReference type="EMBL" id="CAL1138091.1"/>
    </source>
</evidence>
<dbReference type="EMBL" id="CAMXCT020000912">
    <property type="protein sequence ID" value="CAL1138091.1"/>
    <property type="molecule type" value="Genomic_DNA"/>
</dbReference>
<dbReference type="Proteomes" id="UP001152797">
    <property type="component" value="Unassembled WGS sequence"/>
</dbReference>
<dbReference type="EMBL" id="CAMXCT010000912">
    <property type="protein sequence ID" value="CAI3984716.1"/>
    <property type="molecule type" value="Genomic_DNA"/>
</dbReference>
<keyword evidence="4" id="KW-1185">Reference proteome</keyword>
<sequence>MACPSTSQHAQKFVRSTDNVRSRKSSCYTGYEPKGSLVLTQWTCADDEKKLWQVVVGPRNQCWCLVVQLQQGLLRLWLWLTRQPTKCWMKLLENLNKDDPPAASGAGVKSVGATEAAGSGTAMGLSPEQRRWLVNAAEAMRTGQAVAPLALLANAPEVQTLVPVGGAGQRPGIVKLDTKEPLDDAMVVGRSDIGDEVNVMAELFKARGSGSQHGGGQGTPTHAEQRLVAHDGLSHQDLLEIEAMSEVQDKLKNEMAEERDIGASKLTDCTAVEFGDWIAVITPLMSDLNSTSASWCSLTIAQRYYELWRVASPLEHLRLKVETHPEAEKLPRTEQRAVTMLLAAVPEQIRRDVVASRKMSSVEIVFTLLCKYQPGGAQERTVLLRELNENKLTANAGVKEILNTLRTWRRNLGRASELGVQLPDPLPLMGLLSKWSDALCRVGGSHMAFRVAGMRQALALDPTPMPATVTEFAEHLQAEAKQLMLATPTPTTTSTVSTPSSTVAPDVKKKGLVKAAALTTPTEKLSNYKGKDLEDRDAEGECEEGREPETWKKGSYTDLSDGTIKELFIRDFSNSNHVELWAVDERGKTKIVEERRGTKSELENSEPVTVELAHGSTVLRKKKSCSTLLTSDDIEPILPVRLLIDHGFNLTWTSSGINIHHPRRGALRCWKRQGCPVMHREEALALMKDLEQLEVKSAVDDEAIAWWSERYPKVPKEVLKFMVGQNDKWEDLDHGGLPFNRHRRRQLETCRGVVLHLYAGGVQRAGFQVLNLDVTLGA</sequence>
<reference evidence="2" key="1">
    <citation type="submission" date="2022-10" db="EMBL/GenBank/DDBJ databases">
        <authorList>
            <person name="Chen Y."/>
            <person name="Dougan E. K."/>
            <person name="Chan C."/>
            <person name="Rhodes N."/>
            <person name="Thang M."/>
        </authorList>
    </citation>
    <scope>NUCLEOTIDE SEQUENCE</scope>
</reference>
<gene>
    <name evidence="2" type="ORF">C1SCF055_LOCUS12235</name>
</gene>
<feature type="region of interest" description="Disordered" evidence="1">
    <location>
        <begin position="534"/>
        <end position="554"/>
    </location>
</feature>
<evidence type="ECO:0000256" key="1">
    <source>
        <dbReference type="SAM" id="MobiDB-lite"/>
    </source>
</evidence>
<proteinExistence type="predicted"/>